<dbReference type="GO" id="GO:0004557">
    <property type="term" value="F:alpha-galactosidase activity"/>
    <property type="evidence" value="ECO:0007669"/>
    <property type="project" value="TreeGrafter"/>
</dbReference>
<keyword evidence="7" id="KW-0325">Glycoprotein</keyword>
<evidence type="ECO:0000313" key="15">
    <source>
        <dbReference type="Proteomes" id="UP000663860"/>
    </source>
</evidence>
<dbReference type="Pfam" id="PF17450">
    <property type="entry name" value="Melibiase_2_C"/>
    <property type="match status" value="1"/>
</dbReference>
<dbReference type="Gene3D" id="2.60.40.1180">
    <property type="entry name" value="Golgi alpha-mannosidase II"/>
    <property type="match status" value="1"/>
</dbReference>
<dbReference type="AlphaFoldDB" id="A0A813SYR3"/>
<sequence>MWWTDYVVTYILLFLCLCDQVNSLDNGLLRQPPMGWLTWQRFRCVTDCQAHPDTCISEKLIRTQAELLVQGGYLEAGYKYIIIDDCWLNHSRAADGSLQPDETRFPSGIRALADYVHSLGLKFGIYEDYGTYTCGGYPGIPGHLEQDAKTFANWTVDYLKLDGCYADPKDFDVGYPAMGKALNETGYPIAYSCSWPAYEEGTTLVPNYTAIEQACNLWRNWDDIDDSWESVYTIIQWFGNNSQRLSPFHGPGHWNDPDMLVIGNFGLSPAQSRAQMAIWSIMAAPLILSVDLRTISDWARAIILNKNLIAINQDPLGVMGKRILQLDNHVEVWSKPLIDERIAFVALYPEPYGTPIDLSVNLTTLGLGQYHDYDFFESFTGEYLGTYHYTDKYYFTINPSGDVYAFYVTPALPRKKFPSKF</sequence>
<keyword evidence="9 10" id="KW-0326">Glycosidase</keyword>
<evidence type="ECO:0000256" key="1">
    <source>
        <dbReference type="ARBA" id="ARBA00004371"/>
    </source>
</evidence>
<comment type="similarity">
    <text evidence="2 10">Belongs to the glycosyl hydrolase 27 family.</text>
</comment>
<accession>A0A813SYR3</accession>
<feature type="chain" id="PRO_5035597724" description="Alpha-galactosidase" evidence="11">
    <location>
        <begin position="24"/>
        <end position="421"/>
    </location>
</feature>
<comment type="subcellular location">
    <subcellularLocation>
        <location evidence="1">Lysosome</location>
    </subcellularLocation>
</comment>
<evidence type="ECO:0000256" key="4">
    <source>
        <dbReference type="ARBA" id="ARBA00022801"/>
    </source>
</evidence>
<dbReference type="InterPro" id="IPR013780">
    <property type="entry name" value="Glyco_hydro_b"/>
</dbReference>
<evidence type="ECO:0000259" key="12">
    <source>
        <dbReference type="Pfam" id="PF17450"/>
    </source>
</evidence>
<evidence type="ECO:0000256" key="9">
    <source>
        <dbReference type="ARBA" id="ARBA00023295"/>
    </source>
</evidence>
<dbReference type="Pfam" id="PF16499">
    <property type="entry name" value="Melibiase_2"/>
    <property type="match status" value="1"/>
</dbReference>
<proteinExistence type="inferred from homology"/>
<evidence type="ECO:0000256" key="5">
    <source>
        <dbReference type="ARBA" id="ARBA00023098"/>
    </source>
</evidence>
<evidence type="ECO:0000313" key="14">
    <source>
        <dbReference type="EMBL" id="CAF4120709.1"/>
    </source>
</evidence>
<evidence type="ECO:0000313" key="13">
    <source>
        <dbReference type="EMBL" id="CAF0804588.1"/>
    </source>
</evidence>
<dbReference type="Proteomes" id="UP000663868">
    <property type="component" value="Unassembled WGS sequence"/>
</dbReference>
<evidence type="ECO:0000256" key="10">
    <source>
        <dbReference type="RuleBase" id="RU361168"/>
    </source>
</evidence>
<keyword evidence="11" id="KW-0732">Signal</keyword>
<dbReference type="PANTHER" id="PTHR11452:SF83">
    <property type="entry name" value="ALPHA-GALACTOSIDASE"/>
    <property type="match status" value="1"/>
</dbReference>
<dbReference type="FunFam" id="3.20.20.70:FF:000070">
    <property type="entry name" value="Alpha-galactosidase"/>
    <property type="match status" value="1"/>
</dbReference>
<feature type="domain" description="Alpha galactosidase A C-terminal" evidence="12">
    <location>
        <begin position="317"/>
        <end position="401"/>
    </location>
</feature>
<reference evidence="13" key="1">
    <citation type="submission" date="2021-02" db="EMBL/GenBank/DDBJ databases">
        <authorList>
            <person name="Nowell W R."/>
        </authorList>
    </citation>
    <scope>NUCLEOTIDE SEQUENCE</scope>
</reference>
<evidence type="ECO:0000256" key="3">
    <source>
        <dbReference type="ARBA" id="ARBA00011738"/>
    </source>
</evidence>
<evidence type="ECO:0000256" key="11">
    <source>
        <dbReference type="SAM" id="SignalP"/>
    </source>
</evidence>
<dbReference type="EMBL" id="CAJNOE010000045">
    <property type="protein sequence ID" value="CAF0804588.1"/>
    <property type="molecule type" value="Genomic_DNA"/>
</dbReference>
<evidence type="ECO:0000256" key="2">
    <source>
        <dbReference type="ARBA" id="ARBA00009743"/>
    </source>
</evidence>
<evidence type="ECO:0000256" key="8">
    <source>
        <dbReference type="ARBA" id="ARBA00023228"/>
    </source>
</evidence>
<dbReference type="GO" id="GO:0016020">
    <property type="term" value="C:membrane"/>
    <property type="evidence" value="ECO:0007669"/>
    <property type="project" value="GOC"/>
</dbReference>
<feature type="signal peptide" evidence="11">
    <location>
        <begin position="1"/>
        <end position="23"/>
    </location>
</feature>
<name>A0A813SYR3_9BILA</name>
<organism evidence="13 15">
    <name type="scientific">Adineta steineri</name>
    <dbReference type="NCBI Taxonomy" id="433720"/>
    <lineage>
        <taxon>Eukaryota</taxon>
        <taxon>Metazoa</taxon>
        <taxon>Spiralia</taxon>
        <taxon>Gnathifera</taxon>
        <taxon>Rotifera</taxon>
        <taxon>Eurotatoria</taxon>
        <taxon>Bdelloidea</taxon>
        <taxon>Adinetida</taxon>
        <taxon>Adinetidae</taxon>
        <taxon>Adineta</taxon>
    </lineage>
</organism>
<dbReference type="SUPFAM" id="SSF51011">
    <property type="entry name" value="Glycosyl hydrolase domain"/>
    <property type="match status" value="1"/>
</dbReference>
<dbReference type="EMBL" id="CAJOBB010005228">
    <property type="protein sequence ID" value="CAF4120709.1"/>
    <property type="molecule type" value="Genomic_DNA"/>
</dbReference>
<dbReference type="InterPro" id="IPR017853">
    <property type="entry name" value="GH"/>
</dbReference>
<dbReference type="PRINTS" id="PR00740">
    <property type="entry name" value="GLHYDRLASE27"/>
</dbReference>
<dbReference type="InterPro" id="IPR035373">
    <property type="entry name" value="Melibiase/NAGA_C"/>
</dbReference>
<dbReference type="PANTHER" id="PTHR11452">
    <property type="entry name" value="ALPHA-GALACTOSIDASE/ALPHA-N-ACETYLGALACTOSAMINIDASE"/>
    <property type="match status" value="1"/>
</dbReference>
<dbReference type="InterPro" id="IPR002241">
    <property type="entry name" value="Glyco_hydro_27"/>
</dbReference>
<dbReference type="GO" id="GO:0009311">
    <property type="term" value="P:oligosaccharide metabolic process"/>
    <property type="evidence" value="ECO:0007669"/>
    <property type="project" value="TreeGrafter"/>
</dbReference>
<keyword evidence="5" id="KW-0443">Lipid metabolism</keyword>
<keyword evidence="6 10" id="KW-1015">Disulfide bond</keyword>
<dbReference type="GO" id="GO:0016139">
    <property type="term" value="P:glycoside catabolic process"/>
    <property type="evidence" value="ECO:0007669"/>
    <property type="project" value="TreeGrafter"/>
</dbReference>
<dbReference type="CDD" id="cd14792">
    <property type="entry name" value="GH27"/>
    <property type="match status" value="1"/>
</dbReference>
<dbReference type="SUPFAM" id="SSF51445">
    <property type="entry name" value="(Trans)glycosidases"/>
    <property type="match status" value="1"/>
</dbReference>
<comment type="subunit">
    <text evidence="3 10">Homodimer.</text>
</comment>
<dbReference type="Proteomes" id="UP000663860">
    <property type="component" value="Unassembled WGS sequence"/>
</dbReference>
<comment type="caution">
    <text evidence="13">The sequence shown here is derived from an EMBL/GenBank/DDBJ whole genome shotgun (WGS) entry which is preliminary data.</text>
</comment>
<dbReference type="EC" id="3.2.1.-" evidence="10"/>
<dbReference type="GO" id="GO:0005764">
    <property type="term" value="C:lysosome"/>
    <property type="evidence" value="ECO:0007669"/>
    <property type="project" value="UniProtKB-SubCell"/>
</dbReference>
<keyword evidence="4 10" id="KW-0378">Hydrolase</keyword>
<dbReference type="Gene3D" id="3.20.20.70">
    <property type="entry name" value="Aldolase class I"/>
    <property type="match status" value="1"/>
</dbReference>
<evidence type="ECO:0000256" key="7">
    <source>
        <dbReference type="ARBA" id="ARBA00023180"/>
    </source>
</evidence>
<evidence type="ECO:0000256" key="6">
    <source>
        <dbReference type="ARBA" id="ARBA00023157"/>
    </source>
</evidence>
<dbReference type="InterPro" id="IPR013785">
    <property type="entry name" value="Aldolase_TIM"/>
</dbReference>
<dbReference type="GO" id="GO:0019377">
    <property type="term" value="P:glycolipid catabolic process"/>
    <property type="evidence" value="ECO:0007669"/>
    <property type="project" value="UniProtKB-ARBA"/>
</dbReference>
<protein>
    <recommendedName>
        <fullName evidence="10">Alpha-galactosidase</fullName>
        <ecNumber evidence="10">3.2.1.-</ecNumber>
    </recommendedName>
</protein>
<gene>
    <name evidence="13" type="ORF">IZO911_LOCUS7123</name>
    <name evidence="14" type="ORF">KXQ929_LOCUS35624</name>
</gene>
<keyword evidence="8" id="KW-0458">Lysosome</keyword>